<sequence>MTAVLELLRALRFRVWALGVRLRLRRLGGALVLDVAAPPRLRGLPHVDIDGFPGTLTLRIGRDVQIGRDLVLDLAAGVDGEIVLGDGVTLQDGVRLQPWGGRIEVQAGAQVRDRCELKSTGDLRLGARCVLSRTATLHCHERIHIGARCAIAERTTIIDSDHGFDGSDTFVLEQPVRSAPITVGENVFVGTNVVILRGTTVGDRAVVAAGAVLNGGDFPAAHIVAGVPARTLRPLG</sequence>
<dbReference type="InterPro" id="IPR011004">
    <property type="entry name" value="Trimer_LpxA-like_sf"/>
</dbReference>
<dbReference type="GO" id="GO:0016746">
    <property type="term" value="F:acyltransferase activity"/>
    <property type="evidence" value="ECO:0007669"/>
    <property type="project" value="UniProtKB-KW"/>
</dbReference>
<dbReference type="SUPFAM" id="SSF51161">
    <property type="entry name" value="Trimeric LpxA-like enzymes"/>
    <property type="match status" value="1"/>
</dbReference>
<dbReference type="PANTHER" id="PTHR23416:SF78">
    <property type="entry name" value="LIPOPOLYSACCHARIDE BIOSYNTHESIS O-ACETYL TRANSFERASE WBBJ-RELATED"/>
    <property type="match status" value="1"/>
</dbReference>
<dbReference type="Pfam" id="PF14602">
    <property type="entry name" value="Hexapep_2"/>
    <property type="match status" value="1"/>
</dbReference>
<proteinExistence type="predicted"/>
<protein>
    <submittedName>
        <fullName evidence="1">Acyltransferase</fullName>
    </submittedName>
</protein>
<dbReference type="EMBL" id="CP098502">
    <property type="protein sequence ID" value="UTI62725.1"/>
    <property type="molecule type" value="Genomic_DNA"/>
</dbReference>
<reference evidence="1 2" key="1">
    <citation type="submission" date="2022-06" db="EMBL/GenBank/DDBJ databases">
        <title>Paraconexibacter antarcticus.</title>
        <authorList>
            <person name="Kim C.S."/>
        </authorList>
    </citation>
    <scope>NUCLEOTIDE SEQUENCE [LARGE SCALE GENOMIC DNA]</scope>
    <source>
        <strain evidence="1 2">02-257</strain>
    </source>
</reference>
<keyword evidence="1" id="KW-0808">Transferase</keyword>
<dbReference type="CDD" id="cd04647">
    <property type="entry name" value="LbH_MAT_like"/>
    <property type="match status" value="1"/>
</dbReference>
<organism evidence="1 2">
    <name type="scientific">Paraconexibacter antarcticus</name>
    <dbReference type="NCBI Taxonomy" id="2949664"/>
    <lineage>
        <taxon>Bacteria</taxon>
        <taxon>Bacillati</taxon>
        <taxon>Actinomycetota</taxon>
        <taxon>Thermoleophilia</taxon>
        <taxon>Solirubrobacterales</taxon>
        <taxon>Paraconexibacteraceae</taxon>
        <taxon>Paraconexibacter</taxon>
    </lineage>
</organism>
<accession>A0ABY5DMS9</accession>
<dbReference type="Proteomes" id="UP001056035">
    <property type="component" value="Chromosome"/>
</dbReference>
<name>A0ABY5DMS9_9ACTN</name>
<keyword evidence="1" id="KW-0012">Acyltransferase</keyword>
<evidence type="ECO:0000313" key="2">
    <source>
        <dbReference type="Proteomes" id="UP001056035"/>
    </source>
</evidence>
<dbReference type="InterPro" id="IPR001451">
    <property type="entry name" value="Hexapep"/>
</dbReference>
<gene>
    <name evidence="1" type="ORF">NBH00_15310</name>
</gene>
<dbReference type="RefSeq" id="WP_254569460.1">
    <property type="nucleotide sequence ID" value="NZ_CP098502.1"/>
</dbReference>
<dbReference type="InterPro" id="IPR051159">
    <property type="entry name" value="Hexapeptide_acetyltransf"/>
</dbReference>
<evidence type="ECO:0000313" key="1">
    <source>
        <dbReference type="EMBL" id="UTI62725.1"/>
    </source>
</evidence>
<dbReference type="Gene3D" id="2.160.10.10">
    <property type="entry name" value="Hexapeptide repeat proteins"/>
    <property type="match status" value="1"/>
</dbReference>
<keyword evidence="2" id="KW-1185">Reference proteome</keyword>
<dbReference type="PANTHER" id="PTHR23416">
    <property type="entry name" value="SIALIC ACID SYNTHASE-RELATED"/>
    <property type="match status" value="1"/>
</dbReference>